<dbReference type="GO" id="GO:0009847">
    <property type="term" value="P:spore germination"/>
    <property type="evidence" value="ECO:0007669"/>
    <property type="project" value="InterPro"/>
</dbReference>
<dbReference type="Proteomes" id="UP000574133">
    <property type="component" value="Unassembled WGS sequence"/>
</dbReference>
<reference evidence="2 3" key="1">
    <citation type="submission" date="2020-08" db="EMBL/GenBank/DDBJ databases">
        <title>Cohnella phylogeny.</title>
        <authorList>
            <person name="Dunlap C."/>
        </authorList>
    </citation>
    <scope>NUCLEOTIDE SEQUENCE [LARGE SCALE GENOMIC DNA]</scope>
    <source>
        <strain evidence="2 3">DSM 103658</strain>
    </source>
</reference>
<dbReference type="InterPro" id="IPR004995">
    <property type="entry name" value="Spore_Ger"/>
</dbReference>
<proteinExistence type="predicted"/>
<dbReference type="Pfam" id="PF03323">
    <property type="entry name" value="GerA"/>
    <property type="match status" value="1"/>
</dbReference>
<dbReference type="AlphaFoldDB" id="A0A841TEX2"/>
<dbReference type="GO" id="GO:0016020">
    <property type="term" value="C:membrane"/>
    <property type="evidence" value="ECO:0007669"/>
    <property type="project" value="InterPro"/>
</dbReference>
<name>A0A841TEX2_9BACL</name>
<accession>A0A841TEX2</accession>
<dbReference type="RefSeq" id="WP_185179799.1">
    <property type="nucleotide sequence ID" value="NZ_CBCSEP010000006.1"/>
</dbReference>
<comment type="caution">
    <text evidence="2">The sequence shown here is derived from an EMBL/GenBank/DDBJ whole genome shotgun (WGS) entry which is preliminary data.</text>
</comment>
<evidence type="ECO:0000313" key="3">
    <source>
        <dbReference type="Proteomes" id="UP000574133"/>
    </source>
</evidence>
<sequence>MATTQDYIARLPMTEEFVRQEIQAEPPFFLYYYRTVCDSGKIEKLLIYPVMAVQHPRAYLASLCLRQDFGSAEALYAELMKGNVLIVSDDECYLFHAGKPINDKPGEAKIETTVQGPQSTFSENAETNIGIIRHRYPAPGFRVEPLEFGSVTRTKAYLFYDAHAVNPKVLDELHQRISKVDAAVVDSVMSSINNTST</sequence>
<evidence type="ECO:0000256" key="1">
    <source>
        <dbReference type="ARBA" id="ARBA00023136"/>
    </source>
</evidence>
<keyword evidence="1" id="KW-0472">Membrane</keyword>
<keyword evidence="3" id="KW-1185">Reference proteome</keyword>
<gene>
    <name evidence="2" type="ORF">H4Q31_14655</name>
</gene>
<organism evidence="2 3">
    <name type="scientific">Cohnella lubricantis</name>
    <dbReference type="NCBI Taxonomy" id="2163172"/>
    <lineage>
        <taxon>Bacteria</taxon>
        <taxon>Bacillati</taxon>
        <taxon>Bacillota</taxon>
        <taxon>Bacilli</taxon>
        <taxon>Bacillales</taxon>
        <taxon>Paenibacillaceae</taxon>
        <taxon>Cohnella</taxon>
    </lineage>
</organism>
<evidence type="ECO:0000313" key="2">
    <source>
        <dbReference type="EMBL" id="MBB6678529.1"/>
    </source>
</evidence>
<protein>
    <submittedName>
        <fullName evidence="2">Spore germination protein</fullName>
    </submittedName>
</protein>
<dbReference type="EMBL" id="JACJVN010000057">
    <property type="protein sequence ID" value="MBB6678529.1"/>
    <property type="molecule type" value="Genomic_DNA"/>
</dbReference>